<accession>A0A1X9SXG9</accession>
<dbReference type="GO" id="GO:0033388">
    <property type="term" value="P:putrescine biosynthetic process from arginine"/>
    <property type="evidence" value="ECO:0007669"/>
    <property type="project" value="TreeGrafter"/>
</dbReference>
<dbReference type="STRING" id="1660073.CSUIS_1157"/>
<dbReference type="SUPFAM" id="SSF56317">
    <property type="entry name" value="Carbon-nitrogen hydrolase"/>
    <property type="match status" value="1"/>
</dbReference>
<dbReference type="Proteomes" id="UP001331664">
    <property type="component" value="Unassembled WGS sequence"/>
</dbReference>
<dbReference type="EMBL" id="CP018789">
    <property type="protein sequence ID" value="ARR00957.1"/>
    <property type="molecule type" value="Genomic_DNA"/>
</dbReference>
<dbReference type="PROSITE" id="PS50263">
    <property type="entry name" value="CN_HYDROLASE"/>
    <property type="match status" value="1"/>
</dbReference>
<dbReference type="PANTHER" id="PTHR43674">
    <property type="entry name" value="NITRILASE C965.09-RELATED"/>
    <property type="match status" value="1"/>
</dbReference>
<dbReference type="InterPro" id="IPR003010">
    <property type="entry name" value="C-N_Hydrolase"/>
</dbReference>
<keyword evidence="1 3" id="KW-0378">Hydrolase</keyword>
<dbReference type="Proteomes" id="UP000194260">
    <property type="component" value="Chromosome"/>
</dbReference>
<evidence type="ECO:0000313" key="5">
    <source>
        <dbReference type="Proteomes" id="UP000194260"/>
    </source>
</evidence>
<gene>
    <name evidence="3" type="ORF">CSUIS_1157</name>
    <name evidence="4" type="ORF">V2I23_03945</name>
</gene>
<protein>
    <submittedName>
        <fullName evidence="4">Carbon-nitrogen hydrolase family protein</fullName>
    </submittedName>
    <submittedName>
        <fullName evidence="3">Hydrolase, carbon-nitrogen family</fullName>
    </submittedName>
</protein>
<evidence type="ECO:0000313" key="4">
    <source>
        <dbReference type="EMBL" id="MEE3744440.1"/>
    </source>
</evidence>
<reference evidence="3" key="2">
    <citation type="journal article" date="2017" name="Genome Biol. Evol.">
        <title>Comparative genomic analysis identifies a Campylobacter clade deficient in selenium metabolism.</title>
        <authorList>
            <person name="Miller W.G."/>
            <person name="Yee E."/>
            <person name="Lopes B.S."/>
            <person name="Chapman M.H."/>
            <person name="Huynh S."/>
            <person name="Bono J.L."/>
            <person name="Parker C.T."/>
            <person name="Strachan N.J.C."/>
            <person name="Forbes K.J."/>
        </authorList>
    </citation>
    <scope>NUCLEOTIDE SEQUENCE [LARGE SCALE GENOMIC DNA]</scope>
    <source>
        <strain evidence="3">RM6137</strain>
    </source>
</reference>
<dbReference type="AlphaFoldDB" id="A0A1X9SXG9"/>
<organism evidence="3 5">
    <name type="scientific">Campylobacter porcelli</name>
    <dbReference type="NCBI Taxonomy" id="1660073"/>
    <lineage>
        <taxon>Bacteria</taxon>
        <taxon>Pseudomonadati</taxon>
        <taxon>Campylobacterota</taxon>
        <taxon>Epsilonproteobacteria</taxon>
        <taxon>Campylobacterales</taxon>
        <taxon>Campylobacteraceae</taxon>
        <taxon>Campylobacter</taxon>
    </lineage>
</organism>
<dbReference type="EMBL" id="JAZBRD010000004">
    <property type="protein sequence ID" value="MEE3744440.1"/>
    <property type="molecule type" value="Genomic_DNA"/>
</dbReference>
<keyword evidence="6" id="KW-1185">Reference proteome</keyword>
<reference evidence="5" key="1">
    <citation type="journal article" date="2017" name="Genome Biol. Evol.">
        <title>Comparative Genomic Analysis Identifies a Campylobacter Clade Deficient in Selenium Metabolism.</title>
        <authorList>
            <person name="Miller W.G."/>
            <person name="Yee E."/>
            <person name="Lopes B.S."/>
            <person name="Chapman M.H."/>
            <person name="Huynh S."/>
            <person name="Bono J.L."/>
            <person name="Parker C.T."/>
            <person name="Strachan N.J.C."/>
            <person name="Forbes K.J."/>
        </authorList>
    </citation>
    <scope>NUCLEOTIDE SEQUENCE [LARGE SCALE GENOMIC DNA]</scope>
    <source>
        <strain evidence="5">RM6137</strain>
    </source>
</reference>
<dbReference type="InterPro" id="IPR050345">
    <property type="entry name" value="Aliph_Amidase/BUP"/>
</dbReference>
<dbReference type="Gene3D" id="3.60.110.10">
    <property type="entry name" value="Carbon-nitrogen hydrolase"/>
    <property type="match status" value="1"/>
</dbReference>
<dbReference type="InterPro" id="IPR036526">
    <property type="entry name" value="C-N_Hydrolase_sf"/>
</dbReference>
<dbReference type="GO" id="GO:0050126">
    <property type="term" value="F:N-carbamoylputrescine amidase activity"/>
    <property type="evidence" value="ECO:0007669"/>
    <property type="project" value="TreeGrafter"/>
</dbReference>
<dbReference type="RefSeq" id="WP_086242259.1">
    <property type="nucleotide sequence ID" value="NZ_CP018789.1"/>
</dbReference>
<evidence type="ECO:0000256" key="1">
    <source>
        <dbReference type="ARBA" id="ARBA00022801"/>
    </source>
</evidence>
<dbReference type="KEGG" id="camy:CSUIS_1157"/>
<dbReference type="Pfam" id="PF00795">
    <property type="entry name" value="CN_hydrolase"/>
    <property type="match status" value="1"/>
</dbReference>
<feature type="domain" description="CN hydrolase" evidence="2">
    <location>
        <begin position="2"/>
        <end position="242"/>
    </location>
</feature>
<name>A0A1X9SXG9_9BACT</name>
<evidence type="ECO:0000313" key="6">
    <source>
        <dbReference type="Proteomes" id="UP001331664"/>
    </source>
</evidence>
<proteinExistence type="predicted"/>
<evidence type="ECO:0000313" key="3">
    <source>
        <dbReference type="EMBL" id="ARR00957.1"/>
    </source>
</evidence>
<sequence>MSRVAALQLHTLAMSDSRIDHYLSLAAKGGASVVVLGEYVINSFFNDIIKMPKSMIKEQSEQKKSSLLAMANRYNLTIIAPLLQVKGKECKKVVAKFSPQSTKYEEQNILIDYPHWNEAKFYSKKESFGIMSFSVDRIKFGVIFGFEAHFDRIWAEIVAKKIDCVLLPSACALNSSSRWNELLKMRAFTNNVYIVRVNRLGKTKFDDIESEFYGQSMLINPHGEIENSLDSNEGMLMCDIDKKLILQARSIWKFRQKAEALLGLNI</sequence>
<dbReference type="CDD" id="cd07197">
    <property type="entry name" value="nitrilase"/>
    <property type="match status" value="1"/>
</dbReference>
<reference evidence="4 6" key="3">
    <citation type="submission" date="2024-01" db="EMBL/GenBank/DDBJ databases">
        <title>Campylobacter porcellus sp. nov.</title>
        <authorList>
            <person name="Papic B."/>
            <person name="Gruntar I."/>
        </authorList>
    </citation>
    <scope>NUCLEOTIDE SEQUENCE [LARGE SCALE GENOMIC DNA]</scope>
    <source>
        <strain evidence="4 6">CX2-4855-23</strain>
    </source>
</reference>
<dbReference type="PANTHER" id="PTHR43674:SF2">
    <property type="entry name" value="BETA-UREIDOPROPIONASE"/>
    <property type="match status" value="1"/>
</dbReference>
<evidence type="ECO:0000259" key="2">
    <source>
        <dbReference type="PROSITE" id="PS50263"/>
    </source>
</evidence>